<dbReference type="EMBL" id="MW046516">
    <property type="protein sequence ID" value="QVW56789.1"/>
    <property type="molecule type" value="Genomic_DNA"/>
</dbReference>
<reference evidence="2" key="1">
    <citation type="submission" date="2020-09" db="EMBL/GenBank/DDBJ databases">
        <authorList>
            <person name="Dai Z."/>
            <person name="Yang S."/>
            <person name="Zhang W."/>
        </authorList>
    </citation>
    <scope>NUCLEOTIDE SEQUENCE</scope>
    <source>
        <strain evidence="2">War203par010</strain>
    </source>
</reference>
<name>A0A8E7G1U0_9VIRU</name>
<sequence>MSTLKTYFEEVAKSFQEEKALWTPGWWYLTIEKAVLHLKEESSATDMFHYENLKTLIQKITRLWSNCLANWQITSLESFFLKTGPSLVSTYKTSLSLQIIENVISSINICLSKETLSEEICSDSALIRIMSTLSIPALLVAPNVNAAGGKRSRVDHSDQDTSSDHSSETGDEATTSMLSFISFTKKGVTKKRGLKEDVKDLKIIVSI</sequence>
<proteinExistence type="predicted"/>
<feature type="region of interest" description="Disordered" evidence="1">
    <location>
        <begin position="148"/>
        <end position="172"/>
    </location>
</feature>
<evidence type="ECO:0000313" key="2">
    <source>
        <dbReference type="EMBL" id="QVW56789.1"/>
    </source>
</evidence>
<feature type="compositionally biased region" description="Basic and acidic residues" evidence="1">
    <location>
        <begin position="152"/>
        <end position="168"/>
    </location>
</feature>
<protein>
    <submittedName>
        <fullName evidence="2">NS2</fullName>
    </submittedName>
</protein>
<reference evidence="2" key="2">
    <citation type="journal article" date="2022" name="Gigascience">
        <title>Parvovirus dark matter in the cloaca of wild birds.</title>
        <authorList>
            <person name="Dai Z."/>
            <person name="Wang H."/>
            <person name="Wu H."/>
            <person name="Zhang Q."/>
            <person name="Ji L."/>
            <person name="Wang X."/>
            <person name="Shen Q."/>
            <person name="Yang S."/>
            <person name="Ma X."/>
            <person name="Shan T."/>
            <person name="Zhang W."/>
        </authorList>
    </citation>
    <scope>NUCLEOTIDE SEQUENCE</scope>
    <source>
        <strain evidence="2">War203par010</strain>
    </source>
</reference>
<organism evidence="2">
    <name type="scientific">Phylloscopus inornatus ambidensovirus</name>
    <dbReference type="NCBI Taxonomy" id="2794452"/>
    <lineage>
        <taxon>Viruses</taxon>
        <taxon>Monodnaviria</taxon>
        <taxon>Shotokuvirae</taxon>
        <taxon>Cossaviricota</taxon>
        <taxon>Quintoviricetes</taxon>
        <taxon>Piccovirales</taxon>
        <taxon>Parvoviridae</taxon>
        <taxon>Densovirinae</taxon>
        <taxon>Ambidensovirus</taxon>
    </lineage>
</organism>
<evidence type="ECO:0000256" key="1">
    <source>
        <dbReference type="SAM" id="MobiDB-lite"/>
    </source>
</evidence>
<accession>A0A8E7G1U0</accession>